<keyword evidence="2" id="KW-1133">Transmembrane helix</keyword>
<feature type="transmembrane region" description="Helical" evidence="2">
    <location>
        <begin position="112"/>
        <end position="128"/>
    </location>
</feature>
<dbReference type="EMBL" id="JARKIE010000038">
    <property type="protein sequence ID" value="KAJ7695483.1"/>
    <property type="molecule type" value="Genomic_DNA"/>
</dbReference>
<gene>
    <name evidence="3" type="ORF">B0H17DRAFT_1056009</name>
</gene>
<accession>A0AAD7DMS8</accession>
<feature type="transmembrane region" description="Helical" evidence="2">
    <location>
        <begin position="166"/>
        <end position="187"/>
    </location>
</feature>
<feature type="transmembrane region" description="Helical" evidence="2">
    <location>
        <begin position="36"/>
        <end position="59"/>
    </location>
</feature>
<feature type="region of interest" description="Disordered" evidence="1">
    <location>
        <begin position="196"/>
        <end position="227"/>
    </location>
</feature>
<feature type="region of interest" description="Disordered" evidence="1">
    <location>
        <begin position="253"/>
        <end position="283"/>
    </location>
</feature>
<feature type="transmembrane region" description="Helical" evidence="2">
    <location>
        <begin position="6"/>
        <end position="29"/>
    </location>
</feature>
<feature type="compositionally biased region" description="Basic and acidic residues" evidence="1">
    <location>
        <begin position="196"/>
        <end position="213"/>
    </location>
</feature>
<protein>
    <submittedName>
        <fullName evidence="3">Uncharacterized protein</fullName>
    </submittedName>
</protein>
<name>A0AAD7DMS8_MYCRO</name>
<dbReference type="AlphaFoldDB" id="A0AAD7DMS8"/>
<feature type="transmembrane region" description="Helical" evidence="2">
    <location>
        <begin position="79"/>
        <end position="100"/>
    </location>
</feature>
<dbReference type="Proteomes" id="UP001221757">
    <property type="component" value="Unassembled WGS sequence"/>
</dbReference>
<keyword evidence="2" id="KW-0472">Membrane</keyword>
<evidence type="ECO:0000256" key="2">
    <source>
        <dbReference type="SAM" id="Phobius"/>
    </source>
</evidence>
<keyword evidence="2" id="KW-0812">Transmembrane</keyword>
<proteinExistence type="predicted"/>
<keyword evidence="4" id="KW-1185">Reference proteome</keyword>
<sequence>MLPFALKIIWFFLSILGTVCSWIVLMVFGISLGSRWVNISFGFALTVLQGMFCLGMIWRMNPSSMPPAFCLAQTIVMEIATYVLAGLSMAFCIATSLHILKPKTWGNLEQSITWRPIYIIPVVVYPLLNSALQITLNLKFDAVRASDDMHCDASDPLWVRLIAHTVPALCLLPPTVYFSVISITRVVRTLRHFDRSRRDSTDPRQARRSEHTSYKPTDPSSPSANAASFEHTTAAPLGFHLPFLRQLQAISHTLAPPSPSPSQHPSLGVSEDGRTSVASSSFPTFAPVVDKPTLYARHRPEEDDIPDVDVRDAWIGLDGDSCAPTASNEGHETPQQLKLDVKAQDEDEEGTFRLSYREHTSTPSRVSHLAHVPVCTPQIQRLLFFQVYTPPLSFPSRSAYLCPQVFCLDARVQLPLEHYRRGTKPQGAHAVRDPPRRAPPRCMGACAGVRCVPSWSVSCKI</sequence>
<organism evidence="3 4">
    <name type="scientific">Mycena rosella</name>
    <name type="common">Pink bonnet</name>
    <name type="synonym">Agaricus rosellus</name>
    <dbReference type="NCBI Taxonomy" id="1033263"/>
    <lineage>
        <taxon>Eukaryota</taxon>
        <taxon>Fungi</taxon>
        <taxon>Dikarya</taxon>
        <taxon>Basidiomycota</taxon>
        <taxon>Agaricomycotina</taxon>
        <taxon>Agaricomycetes</taxon>
        <taxon>Agaricomycetidae</taxon>
        <taxon>Agaricales</taxon>
        <taxon>Marasmiineae</taxon>
        <taxon>Mycenaceae</taxon>
        <taxon>Mycena</taxon>
    </lineage>
</organism>
<reference evidence="3" key="1">
    <citation type="submission" date="2023-03" db="EMBL/GenBank/DDBJ databases">
        <title>Massive genome expansion in bonnet fungi (Mycena s.s.) driven by repeated elements and novel gene families across ecological guilds.</title>
        <authorList>
            <consortium name="Lawrence Berkeley National Laboratory"/>
            <person name="Harder C.B."/>
            <person name="Miyauchi S."/>
            <person name="Viragh M."/>
            <person name="Kuo A."/>
            <person name="Thoen E."/>
            <person name="Andreopoulos B."/>
            <person name="Lu D."/>
            <person name="Skrede I."/>
            <person name="Drula E."/>
            <person name="Henrissat B."/>
            <person name="Morin E."/>
            <person name="Kohler A."/>
            <person name="Barry K."/>
            <person name="LaButti K."/>
            <person name="Morin E."/>
            <person name="Salamov A."/>
            <person name="Lipzen A."/>
            <person name="Mereny Z."/>
            <person name="Hegedus B."/>
            <person name="Baldrian P."/>
            <person name="Stursova M."/>
            <person name="Weitz H."/>
            <person name="Taylor A."/>
            <person name="Grigoriev I.V."/>
            <person name="Nagy L.G."/>
            <person name="Martin F."/>
            <person name="Kauserud H."/>
        </authorList>
    </citation>
    <scope>NUCLEOTIDE SEQUENCE</scope>
    <source>
        <strain evidence="3">CBHHK067</strain>
    </source>
</reference>
<evidence type="ECO:0000256" key="1">
    <source>
        <dbReference type="SAM" id="MobiDB-lite"/>
    </source>
</evidence>
<feature type="compositionally biased region" description="Polar residues" evidence="1">
    <location>
        <begin position="214"/>
        <end position="226"/>
    </location>
</feature>
<comment type="caution">
    <text evidence="3">The sequence shown here is derived from an EMBL/GenBank/DDBJ whole genome shotgun (WGS) entry which is preliminary data.</text>
</comment>
<evidence type="ECO:0000313" key="4">
    <source>
        <dbReference type="Proteomes" id="UP001221757"/>
    </source>
</evidence>
<evidence type="ECO:0000313" key="3">
    <source>
        <dbReference type="EMBL" id="KAJ7695483.1"/>
    </source>
</evidence>